<evidence type="ECO:0000256" key="2">
    <source>
        <dbReference type="ARBA" id="ARBA00023015"/>
    </source>
</evidence>
<dbReference type="AlphaFoldDB" id="A0A8B8R2H2"/>
<evidence type="ECO:0000256" key="4">
    <source>
        <dbReference type="ARBA" id="ARBA00023163"/>
    </source>
</evidence>
<dbReference type="RefSeq" id="XP_030553580.2">
    <property type="nucleotide sequence ID" value="XM_030697720.2"/>
</dbReference>
<keyword evidence="5" id="KW-0539">Nucleus</keyword>
<dbReference type="PROSITE" id="PS50066">
    <property type="entry name" value="MADS_BOX_2"/>
    <property type="match status" value="1"/>
</dbReference>
<comment type="subcellular location">
    <subcellularLocation>
        <location evidence="1">Nucleus</location>
    </subcellularLocation>
</comment>
<evidence type="ECO:0000259" key="7">
    <source>
        <dbReference type="PROSITE" id="PS50066"/>
    </source>
</evidence>
<reference evidence="9" key="1">
    <citation type="submission" date="2025-08" db="UniProtKB">
        <authorList>
            <consortium name="RefSeq"/>
        </authorList>
    </citation>
    <scope>IDENTIFICATION</scope>
    <source>
        <tissue evidence="9">Leaf</tissue>
    </source>
</reference>
<protein>
    <submittedName>
        <fullName evidence="9">Agamous-like MADS-box protein AGL62</fullName>
    </submittedName>
</protein>
<evidence type="ECO:0000256" key="3">
    <source>
        <dbReference type="ARBA" id="ARBA00023125"/>
    </source>
</evidence>
<dbReference type="Proteomes" id="UP000827889">
    <property type="component" value="Chromosome 11"/>
</dbReference>
<keyword evidence="8" id="KW-1185">Reference proteome</keyword>
<dbReference type="GeneID" id="115757481"/>
<dbReference type="GO" id="GO:0000981">
    <property type="term" value="F:DNA-binding transcription factor activity, RNA polymerase II-specific"/>
    <property type="evidence" value="ECO:0007669"/>
    <property type="project" value="TreeGrafter"/>
</dbReference>
<feature type="region of interest" description="Disordered" evidence="6">
    <location>
        <begin position="1"/>
        <end position="20"/>
    </location>
</feature>
<dbReference type="PANTHER" id="PTHR11945:SF766">
    <property type="entry name" value="AGAMOUS-LIKE MADS-BOX PROTEIN AGL19"/>
    <property type="match status" value="1"/>
</dbReference>
<evidence type="ECO:0000256" key="1">
    <source>
        <dbReference type="ARBA" id="ARBA00004123"/>
    </source>
</evidence>
<evidence type="ECO:0000256" key="5">
    <source>
        <dbReference type="ARBA" id="ARBA00023242"/>
    </source>
</evidence>
<sequence length="127" mass="13992">MTKEGANAGRVTSSKSRPGLFEKASEASTLCAVEMAPILLSLRGKPFYFGHPSADAVRDRSEGPKMACIDANQQDETDGDKNLEELNKQYADLLEQLKAGMQGTEELDDIKPPQFENFSFDRAYGTR</sequence>
<evidence type="ECO:0000313" key="9">
    <source>
        <dbReference type="RefSeq" id="XP_030553580.2"/>
    </source>
</evidence>
<dbReference type="InterPro" id="IPR036879">
    <property type="entry name" value="TF_MADSbox_sf"/>
</dbReference>
<dbReference type="GO" id="GO:0005634">
    <property type="term" value="C:nucleus"/>
    <property type="evidence" value="ECO:0007669"/>
    <property type="project" value="UniProtKB-SubCell"/>
</dbReference>
<organism evidence="8 9">
    <name type="scientific">Rhodamnia argentea</name>
    <dbReference type="NCBI Taxonomy" id="178133"/>
    <lineage>
        <taxon>Eukaryota</taxon>
        <taxon>Viridiplantae</taxon>
        <taxon>Streptophyta</taxon>
        <taxon>Embryophyta</taxon>
        <taxon>Tracheophyta</taxon>
        <taxon>Spermatophyta</taxon>
        <taxon>Magnoliopsida</taxon>
        <taxon>eudicotyledons</taxon>
        <taxon>Gunneridae</taxon>
        <taxon>Pentapetalae</taxon>
        <taxon>rosids</taxon>
        <taxon>malvids</taxon>
        <taxon>Myrtales</taxon>
        <taxon>Myrtaceae</taxon>
        <taxon>Myrtoideae</taxon>
        <taxon>Myrteae</taxon>
        <taxon>Australasian group</taxon>
        <taxon>Rhodamnia</taxon>
    </lineage>
</organism>
<dbReference type="Gene3D" id="3.40.1810.10">
    <property type="entry name" value="Transcription factor, MADS-box"/>
    <property type="match status" value="1"/>
</dbReference>
<keyword evidence="3" id="KW-0238">DNA-binding</keyword>
<name>A0A8B8R2H2_9MYRT</name>
<keyword evidence="4" id="KW-0804">Transcription</keyword>
<dbReference type="GO" id="GO:0000978">
    <property type="term" value="F:RNA polymerase II cis-regulatory region sequence-specific DNA binding"/>
    <property type="evidence" value="ECO:0007669"/>
    <property type="project" value="TreeGrafter"/>
</dbReference>
<dbReference type="GO" id="GO:0046983">
    <property type="term" value="F:protein dimerization activity"/>
    <property type="evidence" value="ECO:0007669"/>
    <property type="project" value="InterPro"/>
</dbReference>
<dbReference type="PANTHER" id="PTHR11945">
    <property type="entry name" value="MADS BOX PROTEIN"/>
    <property type="match status" value="1"/>
</dbReference>
<dbReference type="Pfam" id="PF00319">
    <property type="entry name" value="SRF-TF"/>
    <property type="match status" value="1"/>
</dbReference>
<keyword evidence="2" id="KW-0805">Transcription regulation</keyword>
<dbReference type="KEGG" id="rarg:115757481"/>
<proteinExistence type="predicted"/>
<accession>A0A8B8R2H2</accession>
<evidence type="ECO:0000313" key="8">
    <source>
        <dbReference type="Proteomes" id="UP000827889"/>
    </source>
</evidence>
<dbReference type="SUPFAM" id="SSF55455">
    <property type="entry name" value="SRF-like"/>
    <property type="match status" value="1"/>
</dbReference>
<gene>
    <name evidence="9" type="primary">LOC115757481</name>
</gene>
<dbReference type="PRINTS" id="PR00404">
    <property type="entry name" value="MADSDOMAIN"/>
</dbReference>
<feature type="domain" description="MADS-box" evidence="7">
    <location>
        <begin position="4"/>
        <end position="53"/>
    </location>
</feature>
<evidence type="ECO:0000256" key="6">
    <source>
        <dbReference type="SAM" id="MobiDB-lite"/>
    </source>
</evidence>
<dbReference type="InterPro" id="IPR002100">
    <property type="entry name" value="TF_MADSbox"/>
</dbReference>